<dbReference type="HOGENOM" id="CLU_1957987_0_0_11"/>
<gene>
    <name evidence="2" type="ordered locus">Sare_5085</name>
</gene>
<reference evidence="2" key="1">
    <citation type="submission" date="2007-10" db="EMBL/GenBank/DDBJ databases">
        <title>Complete sequence of Salinispora arenicola CNS-205.</title>
        <authorList>
            <consortium name="US DOE Joint Genome Institute"/>
            <person name="Copeland A."/>
            <person name="Lucas S."/>
            <person name="Lapidus A."/>
            <person name="Barry K."/>
            <person name="Glavina del Rio T."/>
            <person name="Dalin E."/>
            <person name="Tice H."/>
            <person name="Pitluck S."/>
            <person name="Foster B."/>
            <person name="Schmutz J."/>
            <person name="Larimer F."/>
            <person name="Land M."/>
            <person name="Hauser L."/>
            <person name="Kyrpides N."/>
            <person name="Ivanova N."/>
            <person name="Jensen P.R."/>
            <person name="Moore B.S."/>
            <person name="Penn K."/>
            <person name="Jenkins C."/>
            <person name="Udwary D."/>
            <person name="Xiang L."/>
            <person name="Gontang E."/>
            <person name="Richardson P."/>
        </authorList>
    </citation>
    <scope>NUCLEOTIDE SEQUENCE [LARGE SCALE GENOMIC DNA]</scope>
    <source>
        <strain evidence="2">CNS-205</strain>
    </source>
</reference>
<name>A8LXH9_SALAI</name>
<protein>
    <submittedName>
        <fullName evidence="2">Uncharacterized protein</fullName>
    </submittedName>
</protein>
<dbReference type="KEGG" id="saq:Sare_5085"/>
<accession>A8LXH9</accession>
<organism evidence="2">
    <name type="scientific">Salinispora arenicola (strain CNS-205)</name>
    <dbReference type="NCBI Taxonomy" id="391037"/>
    <lineage>
        <taxon>Bacteria</taxon>
        <taxon>Bacillati</taxon>
        <taxon>Actinomycetota</taxon>
        <taxon>Actinomycetes</taxon>
        <taxon>Micromonosporales</taxon>
        <taxon>Micromonosporaceae</taxon>
        <taxon>Salinispora</taxon>
    </lineage>
</organism>
<feature type="region of interest" description="Disordered" evidence="1">
    <location>
        <begin position="26"/>
        <end position="56"/>
    </location>
</feature>
<dbReference type="AlphaFoldDB" id="A8LXH9"/>
<sequence>MLPAQRRDALRRWFAPHRRGRPRLAPLFTLVRTPTSRTAHRPPIPRAGGETPVMGQVDQLRTERRSADMDAGEPALRPLPTGCGSGPYVWLLGVVGDTVVAESRRVSGRYTVRTAEEAARPWVGVAGA</sequence>
<proteinExistence type="predicted"/>
<evidence type="ECO:0000313" key="2">
    <source>
        <dbReference type="EMBL" id="ABW00828.1"/>
    </source>
</evidence>
<evidence type="ECO:0000256" key="1">
    <source>
        <dbReference type="SAM" id="MobiDB-lite"/>
    </source>
</evidence>
<dbReference type="EMBL" id="CP000850">
    <property type="protein sequence ID" value="ABW00828.1"/>
    <property type="molecule type" value="Genomic_DNA"/>
</dbReference>